<keyword evidence="2 3" id="KW-0560">Oxidoreductase</keyword>
<evidence type="ECO:0000256" key="1">
    <source>
        <dbReference type="ARBA" id="ARBA00006484"/>
    </source>
</evidence>
<dbReference type="PANTHER" id="PTHR42760:SF40">
    <property type="entry name" value="3-OXOACYL-[ACYL-CARRIER-PROTEIN] REDUCTASE, CHLOROPLASTIC"/>
    <property type="match status" value="1"/>
</dbReference>
<dbReference type="Proteomes" id="UP000199013">
    <property type="component" value="Unassembled WGS sequence"/>
</dbReference>
<dbReference type="InterPro" id="IPR036291">
    <property type="entry name" value="NAD(P)-bd_dom_sf"/>
</dbReference>
<dbReference type="GO" id="GO:0016616">
    <property type="term" value="F:oxidoreductase activity, acting on the CH-OH group of donors, NAD or NADP as acceptor"/>
    <property type="evidence" value="ECO:0007669"/>
    <property type="project" value="TreeGrafter"/>
</dbReference>
<evidence type="ECO:0000313" key="3">
    <source>
        <dbReference type="EMBL" id="SBW22293.1"/>
    </source>
</evidence>
<dbReference type="FunFam" id="3.40.50.720:FF:000084">
    <property type="entry name" value="Short-chain dehydrogenase reductase"/>
    <property type="match status" value="1"/>
</dbReference>
<dbReference type="SUPFAM" id="SSF51735">
    <property type="entry name" value="NAD(P)-binding Rossmann-fold domains"/>
    <property type="match status" value="1"/>
</dbReference>
<dbReference type="AlphaFoldDB" id="A0A1C3NXJ7"/>
<evidence type="ECO:0000313" key="4">
    <source>
        <dbReference type="Proteomes" id="UP000199013"/>
    </source>
</evidence>
<dbReference type="PRINTS" id="PR00080">
    <property type="entry name" value="SDRFAMILY"/>
</dbReference>
<dbReference type="InterPro" id="IPR020904">
    <property type="entry name" value="Sc_DH/Rdtase_CS"/>
</dbReference>
<dbReference type="PROSITE" id="PS00061">
    <property type="entry name" value="ADH_SHORT"/>
    <property type="match status" value="1"/>
</dbReference>
<reference evidence="4" key="1">
    <citation type="submission" date="2016-02" db="EMBL/GenBank/DDBJ databases">
        <authorList>
            <person name="Wibberg D."/>
        </authorList>
    </citation>
    <scope>NUCLEOTIDE SEQUENCE [LARGE SCALE GENOMIC DNA]</scope>
</reference>
<sequence>MSDFRVVVTGAANGIGKAAVELMSATGAKIYAVDHDAEALERLELEVKSSGGAIAVGVADVSDSEQVQAYVERAVSHLGSIDGFFNNAGVVGQLAPLLSYPDEVFDRVIAVNLRGVFLGLKYVLRVMSAQKSGSIVNMASVAGLVGHVDHGGYVVSKHAVVGLTRVAGAEAAPFGVRVNAVAPGPVRTAMIEAIEEMKSPLDAELERSRLLANIPAGRYGTVEEVAKAVRFLLMGESTYLNGSVLTIDGGFTAIR</sequence>
<proteinExistence type="inferred from homology"/>
<name>A0A1C3NXJ7_9ACTN</name>
<protein>
    <submittedName>
        <fullName evidence="3">Levodione reductase</fullName>
        <ecNumber evidence="3">1.1.1.-</ecNumber>
    </submittedName>
</protein>
<organism evidence="3 4">
    <name type="scientific">Candidatus Protofrankia californiensis</name>
    <dbReference type="NCBI Taxonomy" id="1839754"/>
    <lineage>
        <taxon>Bacteria</taxon>
        <taxon>Bacillati</taxon>
        <taxon>Actinomycetota</taxon>
        <taxon>Actinomycetes</taxon>
        <taxon>Frankiales</taxon>
        <taxon>Frankiaceae</taxon>
        <taxon>Protofrankia</taxon>
    </lineage>
</organism>
<accession>A0A1C3NXJ7</accession>
<dbReference type="Gene3D" id="3.40.50.720">
    <property type="entry name" value="NAD(P)-binding Rossmann-like Domain"/>
    <property type="match status" value="1"/>
</dbReference>
<evidence type="ECO:0000256" key="2">
    <source>
        <dbReference type="ARBA" id="ARBA00023002"/>
    </source>
</evidence>
<dbReference type="EMBL" id="FLUV01001023">
    <property type="protein sequence ID" value="SBW22293.1"/>
    <property type="molecule type" value="Genomic_DNA"/>
</dbReference>
<dbReference type="EC" id="1.1.1.-" evidence="3"/>
<dbReference type="Pfam" id="PF13561">
    <property type="entry name" value="adh_short_C2"/>
    <property type="match status" value="1"/>
</dbReference>
<dbReference type="PRINTS" id="PR00081">
    <property type="entry name" value="GDHRDH"/>
</dbReference>
<dbReference type="GO" id="GO:0030497">
    <property type="term" value="P:fatty acid elongation"/>
    <property type="evidence" value="ECO:0007669"/>
    <property type="project" value="TreeGrafter"/>
</dbReference>
<gene>
    <name evidence="3" type="primary">lvr</name>
    <name evidence="3" type="ORF">FDG2_2427</name>
</gene>
<dbReference type="InterPro" id="IPR002347">
    <property type="entry name" value="SDR_fam"/>
</dbReference>
<comment type="similarity">
    <text evidence="1">Belongs to the short-chain dehydrogenases/reductases (SDR) family.</text>
</comment>
<dbReference type="PANTHER" id="PTHR42760">
    <property type="entry name" value="SHORT-CHAIN DEHYDROGENASES/REDUCTASES FAMILY MEMBER"/>
    <property type="match status" value="1"/>
</dbReference>
<keyword evidence="4" id="KW-1185">Reference proteome</keyword>